<feature type="region of interest" description="Disordered" evidence="1">
    <location>
        <begin position="68"/>
        <end position="92"/>
    </location>
</feature>
<gene>
    <name evidence="3" type="ORF">ACHAWO_010730</name>
</gene>
<comment type="caution">
    <text evidence="3">The sequence shown here is derived from an EMBL/GenBank/DDBJ whole genome shotgun (WGS) entry which is preliminary data.</text>
</comment>
<protein>
    <recommendedName>
        <fullName evidence="2">Helicase-associated domain-containing protein</fullName>
    </recommendedName>
</protein>
<feature type="domain" description="Helicase-associated" evidence="2">
    <location>
        <begin position="157"/>
        <end position="218"/>
    </location>
</feature>
<accession>A0ABD3NSJ0</accession>
<dbReference type="Gene3D" id="6.10.140.530">
    <property type="match status" value="1"/>
</dbReference>
<evidence type="ECO:0000259" key="2">
    <source>
        <dbReference type="Pfam" id="PF03457"/>
    </source>
</evidence>
<proteinExistence type="predicted"/>
<name>A0ABD3NSJ0_9STRA</name>
<dbReference type="PANTHER" id="PTHR33418">
    <property type="entry name" value="HELICASE-ASSOCIATED"/>
    <property type="match status" value="1"/>
</dbReference>
<evidence type="ECO:0000313" key="3">
    <source>
        <dbReference type="EMBL" id="KAL3778699.1"/>
    </source>
</evidence>
<organism evidence="3 4">
    <name type="scientific">Cyclotella atomus</name>
    <dbReference type="NCBI Taxonomy" id="382360"/>
    <lineage>
        <taxon>Eukaryota</taxon>
        <taxon>Sar</taxon>
        <taxon>Stramenopiles</taxon>
        <taxon>Ochrophyta</taxon>
        <taxon>Bacillariophyta</taxon>
        <taxon>Coscinodiscophyceae</taxon>
        <taxon>Thalassiosirophycidae</taxon>
        <taxon>Stephanodiscales</taxon>
        <taxon>Stephanodiscaceae</taxon>
        <taxon>Cyclotella</taxon>
    </lineage>
</organism>
<evidence type="ECO:0000256" key="1">
    <source>
        <dbReference type="SAM" id="MobiDB-lite"/>
    </source>
</evidence>
<evidence type="ECO:0000313" key="4">
    <source>
        <dbReference type="Proteomes" id="UP001530400"/>
    </source>
</evidence>
<dbReference type="Proteomes" id="UP001530400">
    <property type="component" value="Unassembled WGS sequence"/>
</dbReference>
<dbReference type="InterPro" id="IPR005114">
    <property type="entry name" value="Helicase_assoc"/>
</dbReference>
<keyword evidence="4" id="KW-1185">Reference proteome</keyword>
<dbReference type="AlphaFoldDB" id="A0ABD3NSJ0"/>
<reference evidence="3 4" key="1">
    <citation type="submission" date="2024-10" db="EMBL/GenBank/DDBJ databases">
        <title>Updated reference genomes for cyclostephanoid diatoms.</title>
        <authorList>
            <person name="Roberts W.R."/>
            <person name="Alverson A.J."/>
        </authorList>
    </citation>
    <scope>NUCLEOTIDE SEQUENCE [LARGE SCALE GENOMIC DNA]</scope>
    <source>
        <strain evidence="3 4">AJA010-31</strain>
    </source>
</reference>
<dbReference type="PANTHER" id="PTHR33418:SF1">
    <property type="entry name" value="HELICASE-ASSOCIATED DOMAIN-CONTAINING PROTEIN"/>
    <property type="match status" value="1"/>
</dbReference>
<dbReference type="Pfam" id="PF03457">
    <property type="entry name" value="HA"/>
    <property type="match status" value="1"/>
</dbReference>
<dbReference type="EMBL" id="JALLPJ020000974">
    <property type="protein sequence ID" value="KAL3778699.1"/>
    <property type="molecule type" value="Genomic_DNA"/>
</dbReference>
<sequence>MAEQFIVRSQGLKQQLKLNFVVYDGVEVIRLKEGLIPVFEFADEVELQLVVRRKKPAAASAANNAVATSMAAKSNQQQNVHKPFNPPKPAAPTQHVVAIHGAKKANRSPNSPLNVVSSQNISQKFTERITHSAHVAQTNVVANHATKKANSSPNSHNARWESHFNQLLQYKRRFGDCNVPQKWKENPKLASWVDHTRQDFRHGKLNNKRVARLNEAGFVWNSI</sequence>